<gene>
    <name evidence="3" type="ORF">A2722_00645</name>
</gene>
<evidence type="ECO:0000259" key="1">
    <source>
        <dbReference type="Pfam" id="PF00534"/>
    </source>
</evidence>
<dbReference type="Pfam" id="PF00534">
    <property type="entry name" value="Glycos_transf_1"/>
    <property type="match status" value="1"/>
</dbReference>
<feature type="domain" description="Glycosyl transferase family 1" evidence="1">
    <location>
        <begin position="196"/>
        <end position="342"/>
    </location>
</feature>
<name>A0A1F5PNQ1_9BACT</name>
<dbReference type="AlphaFoldDB" id="A0A1F5PNQ1"/>
<dbReference type="SUPFAM" id="SSF53756">
    <property type="entry name" value="UDP-Glycosyltransferase/glycogen phosphorylase"/>
    <property type="match status" value="1"/>
</dbReference>
<dbReference type="Proteomes" id="UP000178377">
    <property type="component" value="Unassembled WGS sequence"/>
</dbReference>
<dbReference type="PANTHER" id="PTHR45947">
    <property type="entry name" value="SULFOQUINOVOSYL TRANSFERASE SQD2"/>
    <property type="match status" value="1"/>
</dbReference>
<dbReference type="InterPro" id="IPR050194">
    <property type="entry name" value="Glycosyltransferase_grp1"/>
</dbReference>
<dbReference type="InterPro" id="IPR001296">
    <property type="entry name" value="Glyco_trans_1"/>
</dbReference>
<dbReference type="Gene3D" id="3.40.50.2000">
    <property type="entry name" value="Glycogen Phosphorylase B"/>
    <property type="match status" value="2"/>
</dbReference>
<proteinExistence type="predicted"/>
<dbReference type="Pfam" id="PF13579">
    <property type="entry name" value="Glyco_trans_4_4"/>
    <property type="match status" value="1"/>
</dbReference>
<dbReference type="EMBL" id="MFEO01000001">
    <property type="protein sequence ID" value="OGE91292.1"/>
    <property type="molecule type" value="Genomic_DNA"/>
</dbReference>
<comment type="caution">
    <text evidence="3">The sequence shown here is derived from an EMBL/GenBank/DDBJ whole genome shotgun (WGS) entry which is preliminary data.</text>
</comment>
<accession>A0A1F5PNQ1</accession>
<organism evidence="3 4">
    <name type="scientific">Candidatus Doudnabacteria bacterium RIFCSPHIGHO2_01_FULL_50_11</name>
    <dbReference type="NCBI Taxonomy" id="1817828"/>
    <lineage>
        <taxon>Bacteria</taxon>
        <taxon>Candidatus Doudnaibacteriota</taxon>
    </lineage>
</organism>
<dbReference type="GO" id="GO:0016758">
    <property type="term" value="F:hexosyltransferase activity"/>
    <property type="evidence" value="ECO:0007669"/>
    <property type="project" value="TreeGrafter"/>
</dbReference>
<sequence>MKICIITSSYPRSSTDSRNAGVFVLQFAEALQRSGCEVLVLTPDKYGEKDEHPQVPVKFFWTLKGETELVNLRPWWPPDLLQLIVLLVSGVWNSVRTLGSYKPDAVLACWVVPSGIFGLAGKIFCGVPYMTWALGSDIWKIRRYPLGPTILRVVLRRASHRYADGVGLSQIVSDYAGLPCDFLPSVRTLPPRASPAVRDPWRLVMISRFHPDKGPDLLIEAMSLVRKHFPQARLCLFGGGPMEAALKEQTARLGLGQIVEFGGYLQASGVADALAESAALVIPSRIESIPLVFSEGIQTQTPMIVTDVGDMGKLCRKHNFGLVAQPSAAGIAQKIMEFFQTSDRARLAAPDEAGRLFSPTGVASRFLVQIQTRAKI</sequence>
<evidence type="ECO:0008006" key="5">
    <source>
        <dbReference type="Google" id="ProtNLM"/>
    </source>
</evidence>
<evidence type="ECO:0000313" key="4">
    <source>
        <dbReference type="Proteomes" id="UP000178377"/>
    </source>
</evidence>
<protein>
    <recommendedName>
        <fullName evidence="5">Glycosyl transferase family 1 domain-containing protein</fullName>
    </recommendedName>
</protein>
<dbReference type="InterPro" id="IPR028098">
    <property type="entry name" value="Glyco_trans_4-like_N"/>
</dbReference>
<dbReference type="PANTHER" id="PTHR45947:SF3">
    <property type="entry name" value="SULFOQUINOVOSYL TRANSFERASE SQD2"/>
    <property type="match status" value="1"/>
</dbReference>
<evidence type="ECO:0000313" key="3">
    <source>
        <dbReference type="EMBL" id="OGE91292.1"/>
    </source>
</evidence>
<reference evidence="3 4" key="1">
    <citation type="journal article" date="2016" name="Nat. Commun.">
        <title>Thousands of microbial genomes shed light on interconnected biogeochemical processes in an aquifer system.</title>
        <authorList>
            <person name="Anantharaman K."/>
            <person name="Brown C.T."/>
            <person name="Hug L.A."/>
            <person name="Sharon I."/>
            <person name="Castelle C.J."/>
            <person name="Probst A.J."/>
            <person name="Thomas B.C."/>
            <person name="Singh A."/>
            <person name="Wilkins M.J."/>
            <person name="Karaoz U."/>
            <person name="Brodie E.L."/>
            <person name="Williams K.H."/>
            <person name="Hubbard S.S."/>
            <person name="Banfield J.F."/>
        </authorList>
    </citation>
    <scope>NUCLEOTIDE SEQUENCE [LARGE SCALE GENOMIC DNA]</scope>
</reference>
<evidence type="ECO:0000259" key="2">
    <source>
        <dbReference type="Pfam" id="PF13579"/>
    </source>
</evidence>
<dbReference type="STRING" id="1817828.A2722_00645"/>
<feature type="domain" description="Glycosyltransferase subfamily 4-like N-terminal" evidence="2">
    <location>
        <begin position="21"/>
        <end position="164"/>
    </location>
</feature>